<gene>
    <name evidence="1" type="ORF">F0562_034470</name>
</gene>
<dbReference type="EMBL" id="CM018044">
    <property type="protein sequence ID" value="KAA8529926.1"/>
    <property type="molecule type" value="Genomic_DNA"/>
</dbReference>
<accession>A0A5J5AJN7</accession>
<sequence>MTMIEEDVHNPSVLPFRSDLSRSPIVRGTNIAGTSTLSSRVVKSSNAISLRDLEITLIVEKKKDKILKLGKRLASDGYNLCLKKIAKAYPKVDTKLLDQIEVSDDESGEVVQPYVGLLQTWQGFLTLPPDLSSVVNDGNFWTVEAPPQHLIDLEAVDSELAGVLVGLEPAAAATSFGMVVVAAGLERDVGAADSKSVAATRLVGAAVESM</sequence>
<name>A0A5J5AJN7_9ASTE</name>
<dbReference type="Proteomes" id="UP000325577">
    <property type="component" value="Linkage Group LG20"/>
</dbReference>
<protein>
    <submittedName>
        <fullName evidence="1">Uncharacterized protein</fullName>
    </submittedName>
</protein>
<keyword evidence="2" id="KW-1185">Reference proteome</keyword>
<dbReference type="AlphaFoldDB" id="A0A5J5AJN7"/>
<proteinExistence type="predicted"/>
<evidence type="ECO:0000313" key="1">
    <source>
        <dbReference type="EMBL" id="KAA8529926.1"/>
    </source>
</evidence>
<evidence type="ECO:0000313" key="2">
    <source>
        <dbReference type="Proteomes" id="UP000325577"/>
    </source>
</evidence>
<reference evidence="1 2" key="1">
    <citation type="submission" date="2019-09" db="EMBL/GenBank/DDBJ databases">
        <title>A chromosome-level genome assembly of the Chinese tupelo Nyssa sinensis.</title>
        <authorList>
            <person name="Yang X."/>
            <person name="Kang M."/>
            <person name="Yang Y."/>
            <person name="Xiong H."/>
            <person name="Wang M."/>
            <person name="Zhang Z."/>
            <person name="Wang Z."/>
            <person name="Wu H."/>
            <person name="Ma T."/>
            <person name="Liu J."/>
            <person name="Xi Z."/>
        </authorList>
    </citation>
    <scope>NUCLEOTIDE SEQUENCE [LARGE SCALE GENOMIC DNA]</scope>
    <source>
        <strain evidence="1">J267</strain>
        <tissue evidence="1">Leaf</tissue>
    </source>
</reference>
<organism evidence="1 2">
    <name type="scientific">Nyssa sinensis</name>
    <dbReference type="NCBI Taxonomy" id="561372"/>
    <lineage>
        <taxon>Eukaryota</taxon>
        <taxon>Viridiplantae</taxon>
        <taxon>Streptophyta</taxon>
        <taxon>Embryophyta</taxon>
        <taxon>Tracheophyta</taxon>
        <taxon>Spermatophyta</taxon>
        <taxon>Magnoliopsida</taxon>
        <taxon>eudicotyledons</taxon>
        <taxon>Gunneridae</taxon>
        <taxon>Pentapetalae</taxon>
        <taxon>asterids</taxon>
        <taxon>Cornales</taxon>
        <taxon>Nyssaceae</taxon>
        <taxon>Nyssa</taxon>
    </lineage>
</organism>